<dbReference type="CDD" id="cd04301">
    <property type="entry name" value="NAT_SF"/>
    <property type="match status" value="1"/>
</dbReference>
<reference evidence="3 4" key="1">
    <citation type="submission" date="2016-09" db="EMBL/GenBank/DDBJ databases">
        <authorList>
            <person name="Reverchon S."/>
            <person name="Nasser W."/>
            <person name="Leonard S."/>
            <person name="Brochier C."/>
            <person name="Duprey A."/>
        </authorList>
    </citation>
    <scope>NUCLEOTIDE SEQUENCE [LARGE SCALE GENOMIC DNA]</scope>
    <source>
        <strain evidence="3 4">174/2</strain>
    </source>
</reference>
<dbReference type="SUPFAM" id="SSF55729">
    <property type="entry name" value="Acyl-CoA N-acyltransferases (Nat)"/>
    <property type="match status" value="1"/>
</dbReference>
<keyword evidence="4" id="KW-1185">Reference proteome</keyword>
<evidence type="ECO:0000256" key="1">
    <source>
        <dbReference type="SAM" id="Phobius"/>
    </source>
</evidence>
<evidence type="ECO:0000313" key="4">
    <source>
        <dbReference type="Proteomes" id="UP000294820"/>
    </source>
</evidence>
<keyword evidence="1" id="KW-1133">Transmembrane helix</keyword>
<protein>
    <submittedName>
        <fullName evidence="3">GNAT family acetyltransferase YiiD potentially involved in tRNA processing</fullName>
    </submittedName>
</protein>
<organism evidence="3 4">
    <name type="scientific">Dickeya aquatica</name>
    <dbReference type="NCBI Taxonomy" id="1401087"/>
    <lineage>
        <taxon>Bacteria</taxon>
        <taxon>Pseudomonadati</taxon>
        <taxon>Pseudomonadota</taxon>
        <taxon>Gammaproteobacteria</taxon>
        <taxon>Enterobacterales</taxon>
        <taxon>Pectobacteriaceae</taxon>
        <taxon>Dickeya</taxon>
    </lineage>
</organism>
<dbReference type="PANTHER" id="PTHR13355:SF22">
    <property type="entry name" value="SLL0786 PROTEIN"/>
    <property type="match status" value="1"/>
</dbReference>
<name>A0A375A695_9GAMM</name>
<accession>A0A375A695</accession>
<gene>
    <name evidence="3" type="primary">yiiD</name>
    <name evidence="3" type="ORF">DAQ1742_00034</name>
</gene>
<dbReference type="KEGG" id="daq:DAQ1742_00034"/>
<dbReference type="AlphaFoldDB" id="A0A375A695"/>
<dbReference type="RefSeq" id="WP_051124150.1">
    <property type="nucleotide sequence ID" value="NZ_LT615367.1"/>
</dbReference>
<dbReference type="Gene3D" id="3.40.630.30">
    <property type="match status" value="1"/>
</dbReference>
<dbReference type="InterPro" id="IPR016181">
    <property type="entry name" value="Acyl_CoA_acyltransferase"/>
</dbReference>
<dbReference type="EMBL" id="LT615367">
    <property type="protein sequence ID" value="SLM61179.1"/>
    <property type="molecule type" value="Genomic_DNA"/>
</dbReference>
<dbReference type="InterPro" id="IPR000182">
    <property type="entry name" value="GNAT_dom"/>
</dbReference>
<dbReference type="PROSITE" id="PS51186">
    <property type="entry name" value="GNAT"/>
    <property type="match status" value="1"/>
</dbReference>
<sequence>MYYLRVPETAEELDAYYQFRWEMLRKPLHQPLGSERDAYDALAHHQTIVDGQGHLVAVGRLSINADNEASIRFLAVHPDVQRKGLGTLMAMALESVARQEGVKRVVCSAREDAVAFFSRLGFANQGEITTPLSTPIRHFLMIKPVATLDDILHRPDWCGQLQQAWYNHIPLSEKMGVRISQYTGQKFMTTMPEAGNQNPHHTLFAGSLFSLATLTGWGLIWLLLRERQLGGTIILADAHIRYSSPVAGRPSAVADLGSMSGDLDRLARGRKARVQLQVELFGNDKKGAVFEGVYIVQPPDTHTSGEPQDAVIH</sequence>
<evidence type="ECO:0000259" key="2">
    <source>
        <dbReference type="PROSITE" id="PS51186"/>
    </source>
</evidence>
<evidence type="ECO:0000313" key="3">
    <source>
        <dbReference type="EMBL" id="SLM61179.1"/>
    </source>
</evidence>
<dbReference type="PANTHER" id="PTHR13355">
    <property type="entry name" value="GLUCOSAMINE 6-PHOSPHATE N-ACETYLTRANSFERASE"/>
    <property type="match status" value="1"/>
</dbReference>
<dbReference type="InterPro" id="IPR039143">
    <property type="entry name" value="GNPNAT1-like"/>
</dbReference>
<dbReference type="InterPro" id="IPR029069">
    <property type="entry name" value="HotDog_dom_sf"/>
</dbReference>
<keyword evidence="1" id="KW-0812">Transmembrane</keyword>
<dbReference type="Gene3D" id="3.10.129.10">
    <property type="entry name" value="Hotdog Thioesterase"/>
    <property type="match status" value="1"/>
</dbReference>
<dbReference type="SUPFAM" id="SSF54637">
    <property type="entry name" value="Thioesterase/thiol ester dehydrase-isomerase"/>
    <property type="match status" value="1"/>
</dbReference>
<dbReference type="GO" id="GO:0008080">
    <property type="term" value="F:N-acetyltransferase activity"/>
    <property type="evidence" value="ECO:0007669"/>
    <property type="project" value="TreeGrafter"/>
</dbReference>
<dbReference type="Pfam" id="PF00583">
    <property type="entry name" value="Acetyltransf_1"/>
    <property type="match status" value="1"/>
</dbReference>
<feature type="transmembrane region" description="Helical" evidence="1">
    <location>
        <begin position="203"/>
        <end position="224"/>
    </location>
</feature>
<keyword evidence="3" id="KW-0808">Transferase</keyword>
<proteinExistence type="predicted"/>
<dbReference type="NCBIfam" id="TIGR02447">
    <property type="entry name" value="yiiD_Cterm"/>
    <property type="match status" value="1"/>
</dbReference>
<dbReference type="InterPro" id="IPR012660">
    <property type="entry name" value="YiiD_C"/>
</dbReference>
<feature type="domain" description="N-acetyltransferase" evidence="2">
    <location>
        <begin position="1"/>
        <end position="146"/>
    </location>
</feature>
<keyword evidence="1" id="KW-0472">Membrane</keyword>
<dbReference type="Pfam" id="PF09500">
    <property type="entry name" value="YiiD_C"/>
    <property type="match status" value="1"/>
</dbReference>
<dbReference type="Proteomes" id="UP000294820">
    <property type="component" value="Chromosome 1"/>
</dbReference>